<gene>
    <name evidence="1" type="ORF">M9H77_07461</name>
</gene>
<keyword evidence="2" id="KW-1185">Reference proteome</keyword>
<evidence type="ECO:0000313" key="1">
    <source>
        <dbReference type="EMBL" id="KAI5676511.1"/>
    </source>
</evidence>
<name>A0ACC0BV97_CATRO</name>
<evidence type="ECO:0000313" key="2">
    <source>
        <dbReference type="Proteomes" id="UP001060085"/>
    </source>
</evidence>
<accession>A0ACC0BV97</accession>
<proteinExistence type="predicted"/>
<comment type="caution">
    <text evidence="1">The sequence shown here is derived from an EMBL/GenBank/DDBJ whole genome shotgun (WGS) entry which is preliminary data.</text>
</comment>
<dbReference type="Proteomes" id="UP001060085">
    <property type="component" value="Linkage Group LG02"/>
</dbReference>
<organism evidence="1 2">
    <name type="scientific">Catharanthus roseus</name>
    <name type="common">Madagascar periwinkle</name>
    <name type="synonym">Vinca rosea</name>
    <dbReference type="NCBI Taxonomy" id="4058"/>
    <lineage>
        <taxon>Eukaryota</taxon>
        <taxon>Viridiplantae</taxon>
        <taxon>Streptophyta</taxon>
        <taxon>Embryophyta</taxon>
        <taxon>Tracheophyta</taxon>
        <taxon>Spermatophyta</taxon>
        <taxon>Magnoliopsida</taxon>
        <taxon>eudicotyledons</taxon>
        <taxon>Gunneridae</taxon>
        <taxon>Pentapetalae</taxon>
        <taxon>asterids</taxon>
        <taxon>lamiids</taxon>
        <taxon>Gentianales</taxon>
        <taxon>Apocynaceae</taxon>
        <taxon>Rauvolfioideae</taxon>
        <taxon>Vinceae</taxon>
        <taxon>Catharanthinae</taxon>
        <taxon>Catharanthus</taxon>
    </lineage>
</organism>
<dbReference type="EMBL" id="CM044702">
    <property type="protein sequence ID" value="KAI5676511.1"/>
    <property type="molecule type" value="Genomic_DNA"/>
</dbReference>
<protein>
    <submittedName>
        <fullName evidence="1">Uncharacterized protein</fullName>
    </submittedName>
</protein>
<sequence length="146" mass="17093">MPCMTIDFANYQHLWCPWQKALIIKVLGRNISHKLLMQRISELWKLDWECEFIDLEGGYYLVRFRSQKDYDHVLNDGLSVENFLLNMGNLVGRVVKVDPTTLFTAQEKFVRVCVEIDLEKPQVLFISILGHVQAVEYEGLHLICFC</sequence>
<reference evidence="2" key="1">
    <citation type="journal article" date="2023" name="Nat. Plants">
        <title>Single-cell RNA sequencing provides a high-resolution roadmap for understanding the multicellular compartmentation of specialized metabolism.</title>
        <authorList>
            <person name="Sun S."/>
            <person name="Shen X."/>
            <person name="Li Y."/>
            <person name="Li Y."/>
            <person name="Wang S."/>
            <person name="Li R."/>
            <person name="Zhang H."/>
            <person name="Shen G."/>
            <person name="Guo B."/>
            <person name="Wei J."/>
            <person name="Xu J."/>
            <person name="St-Pierre B."/>
            <person name="Chen S."/>
            <person name="Sun C."/>
        </authorList>
    </citation>
    <scope>NUCLEOTIDE SEQUENCE [LARGE SCALE GENOMIC DNA]</scope>
</reference>